<keyword evidence="6 8" id="KW-0534">Nitrate assimilation</keyword>
<evidence type="ECO:0000256" key="5">
    <source>
        <dbReference type="ARBA" id="ARBA00022989"/>
    </source>
</evidence>
<dbReference type="OMA" id="TFWAWNL"/>
<dbReference type="GO" id="GO:0015112">
    <property type="term" value="F:nitrate transmembrane transporter activity"/>
    <property type="evidence" value="ECO:0007669"/>
    <property type="project" value="UniProtKB-UniRule"/>
</dbReference>
<feature type="transmembrane region" description="Helical" evidence="8">
    <location>
        <begin position="360"/>
        <end position="382"/>
    </location>
</feature>
<feature type="transmembrane region" description="Helical" evidence="8">
    <location>
        <begin position="97"/>
        <end position="116"/>
    </location>
</feature>
<dbReference type="VEuPathDB" id="FungiDB:PV10_02653"/>
<keyword evidence="4 8" id="KW-0812">Transmembrane</keyword>
<dbReference type="RefSeq" id="XP_016226513.1">
    <property type="nucleotide sequence ID" value="XM_016366995.1"/>
</dbReference>
<feature type="transmembrane region" description="Helical" evidence="8">
    <location>
        <begin position="394"/>
        <end position="413"/>
    </location>
</feature>
<dbReference type="InterPro" id="IPR011701">
    <property type="entry name" value="MFS"/>
</dbReference>
<feature type="transmembrane region" description="Helical" evidence="8">
    <location>
        <begin position="197"/>
        <end position="218"/>
    </location>
</feature>
<dbReference type="GO" id="GO:0042128">
    <property type="term" value="P:nitrate assimilation"/>
    <property type="evidence" value="ECO:0007669"/>
    <property type="project" value="UniProtKB-UniRule"/>
</dbReference>
<protein>
    <recommendedName>
        <fullName evidence="8">Nitrate/nitrite transporter</fullName>
    </recommendedName>
</protein>
<dbReference type="Proteomes" id="UP000054302">
    <property type="component" value="Unassembled WGS sequence"/>
</dbReference>
<keyword evidence="5 8" id="KW-1133">Transmembrane helix</keyword>
<evidence type="ECO:0000313" key="12">
    <source>
        <dbReference type="Proteomes" id="UP000054302"/>
    </source>
</evidence>
<dbReference type="FunFam" id="1.20.1250.20:FF:000382">
    <property type="entry name" value="Nitrate transporter CrnA"/>
    <property type="match status" value="1"/>
</dbReference>
<comment type="subcellular location">
    <subcellularLocation>
        <location evidence="8">Cell membrane</location>
        <topology evidence="8">Multi-pass membrane protein</topology>
    </subcellularLocation>
    <subcellularLocation>
        <location evidence="1">Membrane</location>
        <topology evidence="1">Multi-pass membrane protein</topology>
    </subcellularLocation>
</comment>
<dbReference type="HOGENOM" id="CLU_024204_1_1_1"/>
<feature type="transmembrane region" description="Helical" evidence="8">
    <location>
        <begin position="155"/>
        <end position="177"/>
    </location>
</feature>
<dbReference type="PROSITE" id="PS50850">
    <property type="entry name" value="MFS"/>
    <property type="match status" value="1"/>
</dbReference>
<feature type="transmembrane region" description="Helical" evidence="8">
    <location>
        <begin position="453"/>
        <end position="472"/>
    </location>
</feature>
<name>A0A0D1ZLY4_EXOME</name>
<evidence type="ECO:0000256" key="8">
    <source>
        <dbReference type="RuleBase" id="RU366033"/>
    </source>
</evidence>
<sequence>MFDIKMLWQAPEVNPVNHKARSIPIFNVVDMYGRVFFMSWFGFFIAFWSWYAFPPLLTVTIKKDLHMSTVDVANSNIAALTATLLVRVVAGPCCDRFGARWTFIGTLLLGSIPTALSGTANSVGALITIRFFVGILGGSFVPCQVWSTAFFDKNVVGTSNALIGGWGNSGGGITYFLMPVIFNSLVHDRGLTPHVAWRVAFLVPFILIVSTALTMIFFCPDTPTGKWSERHLHTAQLLSAHGVTTTTDAKGVVMDEQQPNSGSSTPRMDEEKGEKPTAPIAHNREAHLSEGQMLDIARGEVIAKPTLRESLKVVFSLQTLFHGATYFCSFGGELAINSYLGAYYLKNFPHLGQTGSGRWAAMFGLLNVVTRPLGGMVGDLIYRYLTKNLWAKKAWISSVGIISGAFLVAIGKTDPHDEATLFGLIAGMAVFLEAGNGANFALVPHVHPHANGIVSGITGAVGNLGGICFAILFRFHGTNYAESFWIAGIMVIGINVAVSWIRPVPKGQIGGR</sequence>
<feature type="transmembrane region" description="Helical" evidence="8">
    <location>
        <begin position="73"/>
        <end position="90"/>
    </location>
</feature>
<organism evidence="11 12">
    <name type="scientific">Exophiala mesophila</name>
    <name type="common">Black yeast-like fungus</name>
    <dbReference type="NCBI Taxonomy" id="212818"/>
    <lineage>
        <taxon>Eukaryota</taxon>
        <taxon>Fungi</taxon>
        <taxon>Dikarya</taxon>
        <taxon>Ascomycota</taxon>
        <taxon>Pezizomycotina</taxon>
        <taxon>Eurotiomycetes</taxon>
        <taxon>Chaetothyriomycetidae</taxon>
        <taxon>Chaetothyriales</taxon>
        <taxon>Herpotrichiellaceae</taxon>
        <taxon>Exophiala</taxon>
    </lineage>
</organism>
<feature type="transmembrane region" description="Helical" evidence="8">
    <location>
        <begin position="31"/>
        <end position="53"/>
    </location>
</feature>
<dbReference type="Gene3D" id="1.20.1250.20">
    <property type="entry name" value="MFS general substrate transporter like domains"/>
    <property type="match status" value="2"/>
</dbReference>
<evidence type="ECO:0000259" key="10">
    <source>
        <dbReference type="PROSITE" id="PS50850"/>
    </source>
</evidence>
<feature type="transmembrane region" description="Helical" evidence="8">
    <location>
        <begin position="484"/>
        <end position="502"/>
    </location>
</feature>
<accession>A0A0D1ZLY4</accession>
<dbReference type="GO" id="GO:0005886">
    <property type="term" value="C:plasma membrane"/>
    <property type="evidence" value="ECO:0007669"/>
    <property type="project" value="UniProtKB-SubCell"/>
</dbReference>
<dbReference type="PANTHER" id="PTHR23515">
    <property type="entry name" value="HIGH-AFFINITY NITRATE TRANSPORTER 2.3"/>
    <property type="match status" value="1"/>
</dbReference>
<dbReference type="OrthoDB" id="434240at2759"/>
<feature type="domain" description="Major facilitator superfamily (MFS) profile" evidence="10">
    <location>
        <begin position="35"/>
        <end position="506"/>
    </location>
</feature>
<evidence type="ECO:0000256" key="7">
    <source>
        <dbReference type="ARBA" id="ARBA00023136"/>
    </source>
</evidence>
<dbReference type="InterPro" id="IPR020846">
    <property type="entry name" value="MFS_dom"/>
</dbReference>
<dbReference type="AlphaFoldDB" id="A0A0D1ZLY4"/>
<keyword evidence="8" id="KW-1003">Cell membrane</keyword>
<dbReference type="InterPro" id="IPR036259">
    <property type="entry name" value="MFS_trans_sf"/>
</dbReference>
<evidence type="ECO:0000256" key="2">
    <source>
        <dbReference type="ARBA" id="ARBA00008432"/>
    </source>
</evidence>
<dbReference type="GO" id="GO:0015113">
    <property type="term" value="F:nitrite transmembrane transporter activity"/>
    <property type="evidence" value="ECO:0007669"/>
    <property type="project" value="InterPro"/>
</dbReference>
<reference evidence="11 12" key="1">
    <citation type="submission" date="2015-01" db="EMBL/GenBank/DDBJ databases">
        <title>The Genome Sequence of Exophiala mesophila CBS40295.</title>
        <authorList>
            <consortium name="The Broad Institute Genomics Platform"/>
            <person name="Cuomo C."/>
            <person name="de Hoog S."/>
            <person name="Gorbushina A."/>
            <person name="Stielow B."/>
            <person name="Teixiera M."/>
            <person name="Abouelleil A."/>
            <person name="Chapman S.B."/>
            <person name="Priest M."/>
            <person name="Young S.K."/>
            <person name="Wortman J."/>
            <person name="Nusbaum C."/>
            <person name="Birren B."/>
        </authorList>
    </citation>
    <scope>NUCLEOTIDE SEQUENCE [LARGE SCALE GENOMIC DNA]</scope>
    <source>
        <strain evidence="11 12">CBS 40295</strain>
    </source>
</reference>
<evidence type="ECO:0000256" key="6">
    <source>
        <dbReference type="ARBA" id="ARBA00023063"/>
    </source>
</evidence>
<dbReference type="SUPFAM" id="SSF103473">
    <property type="entry name" value="MFS general substrate transporter"/>
    <property type="match status" value="1"/>
</dbReference>
<feature type="compositionally biased region" description="Polar residues" evidence="9">
    <location>
        <begin position="257"/>
        <end position="266"/>
    </location>
</feature>
<evidence type="ECO:0000256" key="9">
    <source>
        <dbReference type="SAM" id="MobiDB-lite"/>
    </source>
</evidence>
<keyword evidence="12" id="KW-1185">Reference proteome</keyword>
<dbReference type="STRING" id="212818.A0A0D1ZLY4"/>
<feature type="transmembrane region" description="Helical" evidence="8">
    <location>
        <begin position="419"/>
        <end position="441"/>
    </location>
</feature>
<feature type="transmembrane region" description="Helical" evidence="8">
    <location>
        <begin position="320"/>
        <end position="340"/>
    </location>
</feature>
<dbReference type="NCBIfam" id="TIGR00886">
    <property type="entry name" value="2A0108"/>
    <property type="match status" value="1"/>
</dbReference>
<proteinExistence type="inferred from homology"/>
<keyword evidence="7 8" id="KW-0472">Membrane</keyword>
<evidence type="ECO:0000256" key="4">
    <source>
        <dbReference type="ARBA" id="ARBA00022692"/>
    </source>
</evidence>
<keyword evidence="3 8" id="KW-0813">Transport</keyword>
<feature type="region of interest" description="Disordered" evidence="9">
    <location>
        <begin position="250"/>
        <end position="281"/>
    </location>
</feature>
<dbReference type="Pfam" id="PF07690">
    <property type="entry name" value="MFS_1"/>
    <property type="match status" value="1"/>
</dbReference>
<evidence type="ECO:0000313" key="11">
    <source>
        <dbReference type="EMBL" id="KIV94939.1"/>
    </source>
</evidence>
<evidence type="ECO:0000256" key="1">
    <source>
        <dbReference type="ARBA" id="ARBA00004141"/>
    </source>
</evidence>
<dbReference type="InterPro" id="IPR004737">
    <property type="entry name" value="NO3_transporter_NarK/NarU-like"/>
</dbReference>
<feature type="transmembrane region" description="Helical" evidence="8">
    <location>
        <begin position="122"/>
        <end position="143"/>
    </location>
</feature>
<dbReference type="InterPro" id="IPR044772">
    <property type="entry name" value="NO3_transporter"/>
</dbReference>
<gene>
    <name evidence="11" type="ORF">PV10_02653</name>
</gene>
<evidence type="ECO:0000256" key="3">
    <source>
        <dbReference type="ARBA" id="ARBA00022448"/>
    </source>
</evidence>
<comment type="similarity">
    <text evidence="2 8">Belongs to the major facilitator superfamily. Nitrate/nitrite porter (TC 2.A.1.8) family.</text>
</comment>
<dbReference type="EMBL" id="KN847521">
    <property type="protein sequence ID" value="KIV94939.1"/>
    <property type="molecule type" value="Genomic_DNA"/>
</dbReference>
<dbReference type="GeneID" id="27320498"/>